<keyword evidence="6" id="KW-0862">Zinc</keyword>
<feature type="region of interest" description="Disordered" evidence="8">
    <location>
        <begin position="33"/>
        <end position="102"/>
    </location>
</feature>
<accession>A0ABD2JPB4</accession>
<dbReference type="EMBL" id="JBICCN010000118">
    <property type="protein sequence ID" value="KAL3092434.1"/>
    <property type="molecule type" value="Genomic_DNA"/>
</dbReference>
<comment type="caution">
    <text evidence="11">The sequence shown here is derived from an EMBL/GenBank/DDBJ whole genome shotgun (WGS) entry which is preliminary data.</text>
</comment>
<keyword evidence="9" id="KW-1133">Transmembrane helix</keyword>
<reference evidence="11 12" key="1">
    <citation type="submission" date="2024-10" db="EMBL/GenBank/DDBJ databases">
        <authorList>
            <person name="Kim D."/>
        </authorList>
    </citation>
    <scope>NUCLEOTIDE SEQUENCE [LARGE SCALE GENOMIC DNA]</scope>
    <source>
        <strain evidence="11">Taebaek</strain>
    </source>
</reference>
<dbReference type="GO" id="GO:0046872">
    <property type="term" value="F:metal ion binding"/>
    <property type="evidence" value="ECO:0007669"/>
    <property type="project" value="UniProtKB-KW"/>
</dbReference>
<evidence type="ECO:0000256" key="3">
    <source>
        <dbReference type="ARBA" id="ARBA00004630"/>
    </source>
</evidence>
<feature type="domain" description="LITAF" evidence="10">
    <location>
        <begin position="168"/>
        <end position="251"/>
    </location>
</feature>
<keyword evidence="12" id="KW-1185">Reference proteome</keyword>
<comment type="similarity">
    <text evidence="4">Belongs to the CDIP1/LITAF family.</text>
</comment>
<evidence type="ECO:0000313" key="12">
    <source>
        <dbReference type="Proteomes" id="UP001620645"/>
    </source>
</evidence>
<evidence type="ECO:0000256" key="6">
    <source>
        <dbReference type="ARBA" id="ARBA00022833"/>
    </source>
</evidence>
<evidence type="ECO:0000256" key="5">
    <source>
        <dbReference type="ARBA" id="ARBA00022723"/>
    </source>
</evidence>
<evidence type="ECO:0000256" key="4">
    <source>
        <dbReference type="ARBA" id="ARBA00005975"/>
    </source>
</evidence>
<dbReference type="PANTHER" id="PTHR23292">
    <property type="entry name" value="LIPOPOLYSACCHARIDE-INDUCED TUMOR NECROSIS FACTOR-ALPHA FACTOR"/>
    <property type="match status" value="1"/>
</dbReference>
<gene>
    <name evidence="11" type="ORF">niasHS_007643</name>
</gene>
<evidence type="ECO:0000256" key="9">
    <source>
        <dbReference type="SAM" id="Phobius"/>
    </source>
</evidence>
<dbReference type="Proteomes" id="UP001620645">
    <property type="component" value="Unassembled WGS sequence"/>
</dbReference>
<dbReference type="Pfam" id="PF10601">
    <property type="entry name" value="zf-LITAF-like"/>
    <property type="match status" value="1"/>
</dbReference>
<evidence type="ECO:0000256" key="7">
    <source>
        <dbReference type="ARBA" id="ARBA00023136"/>
    </source>
</evidence>
<evidence type="ECO:0000313" key="11">
    <source>
        <dbReference type="EMBL" id="KAL3092434.1"/>
    </source>
</evidence>
<feature type="transmembrane region" description="Helical" evidence="9">
    <location>
        <begin position="205"/>
        <end position="227"/>
    </location>
</feature>
<proteinExistence type="inferred from homology"/>
<name>A0ABD2JPB4_HETSC</name>
<evidence type="ECO:0000256" key="8">
    <source>
        <dbReference type="SAM" id="MobiDB-lite"/>
    </source>
</evidence>
<evidence type="ECO:0000256" key="1">
    <source>
        <dbReference type="ARBA" id="ARBA00004414"/>
    </source>
</evidence>
<evidence type="ECO:0000256" key="2">
    <source>
        <dbReference type="ARBA" id="ARBA00004481"/>
    </source>
</evidence>
<keyword evidence="5" id="KW-0479">Metal-binding</keyword>
<dbReference type="PANTHER" id="PTHR23292:SF6">
    <property type="entry name" value="FI16602P1-RELATED"/>
    <property type="match status" value="1"/>
</dbReference>
<dbReference type="InterPro" id="IPR037519">
    <property type="entry name" value="LITAF_fam"/>
</dbReference>
<protein>
    <recommendedName>
        <fullName evidence="10">LITAF domain-containing protein</fullName>
    </recommendedName>
</protein>
<dbReference type="SMART" id="SM00714">
    <property type="entry name" value="LITAF"/>
    <property type="match status" value="1"/>
</dbReference>
<dbReference type="PROSITE" id="PS51837">
    <property type="entry name" value="LITAF"/>
    <property type="match status" value="1"/>
</dbReference>
<feature type="compositionally biased region" description="Low complexity" evidence="8">
    <location>
        <begin position="42"/>
        <end position="58"/>
    </location>
</feature>
<feature type="compositionally biased region" description="Polar residues" evidence="8">
    <location>
        <begin position="78"/>
        <end position="94"/>
    </location>
</feature>
<dbReference type="InterPro" id="IPR006629">
    <property type="entry name" value="LITAF"/>
</dbReference>
<keyword evidence="7 9" id="KW-0472">Membrane</keyword>
<dbReference type="GO" id="GO:0005765">
    <property type="term" value="C:lysosomal membrane"/>
    <property type="evidence" value="ECO:0007669"/>
    <property type="project" value="UniProtKB-SubCell"/>
</dbReference>
<sequence length="252" mass="27238">MSDYHAGNLNHHQSAFLTTQMFPGFVEPPPPYGAATAPILNPSHPSPSAAHSSSAFASVEHHQHRQPQHFGADKFHSSESQQTHTTGASSNSNDRSSDGQQQMPYFQPQMAQAQQTMPAASVETPVLPPGAVPFSTNSPPTVHSIYTSPNIPMGGHSFPVGGSNVPNHQIVKMIFAIPLGPHEMQLECSNCRQSVRTRVVRRPGLLTWIICGALALVGCWPCCVLPFCAQSCQDVEHFCANCNAFVGKYSRI</sequence>
<comment type="subcellular location">
    <subcellularLocation>
        <location evidence="2">Endosome membrane</location>
        <topology evidence="2">Peripheral membrane protein</topology>
    </subcellularLocation>
    <subcellularLocation>
        <location evidence="1">Late endosome membrane</location>
    </subcellularLocation>
    <subcellularLocation>
        <location evidence="3">Lysosome membrane</location>
        <topology evidence="3">Peripheral membrane protein</topology>
        <orientation evidence="3">Cytoplasmic side</orientation>
    </subcellularLocation>
</comment>
<evidence type="ECO:0000259" key="10">
    <source>
        <dbReference type="PROSITE" id="PS51837"/>
    </source>
</evidence>
<dbReference type="AlphaFoldDB" id="A0ABD2JPB4"/>
<organism evidence="11 12">
    <name type="scientific">Heterodera schachtii</name>
    <name type="common">Sugarbeet cyst nematode worm</name>
    <name type="synonym">Tylenchus schachtii</name>
    <dbReference type="NCBI Taxonomy" id="97005"/>
    <lineage>
        <taxon>Eukaryota</taxon>
        <taxon>Metazoa</taxon>
        <taxon>Ecdysozoa</taxon>
        <taxon>Nematoda</taxon>
        <taxon>Chromadorea</taxon>
        <taxon>Rhabditida</taxon>
        <taxon>Tylenchina</taxon>
        <taxon>Tylenchomorpha</taxon>
        <taxon>Tylenchoidea</taxon>
        <taxon>Heteroderidae</taxon>
        <taxon>Heteroderinae</taxon>
        <taxon>Heterodera</taxon>
    </lineage>
</organism>
<keyword evidence="9" id="KW-0812">Transmembrane</keyword>
<dbReference type="GO" id="GO:0031902">
    <property type="term" value="C:late endosome membrane"/>
    <property type="evidence" value="ECO:0007669"/>
    <property type="project" value="UniProtKB-SubCell"/>
</dbReference>